<keyword evidence="4" id="KW-0496">Mitochondrion</keyword>
<dbReference type="STRING" id="121845.A0A1S3DUF3"/>
<evidence type="ECO:0000256" key="4">
    <source>
        <dbReference type="ARBA" id="ARBA00023128"/>
    </source>
</evidence>
<evidence type="ECO:0000313" key="8">
    <source>
        <dbReference type="Proteomes" id="UP000079169"/>
    </source>
</evidence>
<dbReference type="GO" id="GO:0016887">
    <property type="term" value="F:ATP hydrolysis activity"/>
    <property type="evidence" value="ECO:0007669"/>
    <property type="project" value="InterPro"/>
</dbReference>
<keyword evidence="6" id="KW-0812">Transmembrane</keyword>
<evidence type="ECO:0000259" key="7">
    <source>
        <dbReference type="SMART" id="SM00382"/>
    </source>
</evidence>
<keyword evidence="6" id="KW-1133">Transmembrane helix</keyword>
<dbReference type="PROSITE" id="PS00674">
    <property type="entry name" value="AAA"/>
    <property type="match status" value="1"/>
</dbReference>
<accession>A0A1S3DUF3</accession>
<comment type="subcellular location">
    <subcellularLocation>
        <location evidence="1">Mitochondrion</location>
    </subcellularLocation>
</comment>
<dbReference type="SMART" id="SM00382">
    <property type="entry name" value="AAA"/>
    <property type="match status" value="1"/>
</dbReference>
<dbReference type="RefSeq" id="XP_008487689.2">
    <property type="nucleotide sequence ID" value="XM_008489467.2"/>
</dbReference>
<sequence length="284" mass="31598">MSEVTVDSDSYLMHFGKFATTAIVSYFAVNFFFKKYQELFVDRTTNKLAYEKLKKVGLDVGNKLNTHELKIAANLIVPEEINGSWKNIAGLEHIKKELNQSVIFPMKNRNLLKESGLLKPPKGILLYGPPGCGKTMIAKATAKEANVSFINLDISTLTDKLYGESPKLATAIFSLAEKIQPCIIFIDEIDSLLRSRSSSDHEATAQLKSIFLSKWDGLTTDKNIDIIIMGATNRPDDIDPAIARRMPKKYHIKLPLLLEVGLVPEKKTAGFKSKIQILNAPISS</sequence>
<dbReference type="AlphaFoldDB" id="A0A1S3DUF3"/>
<gene>
    <name evidence="9" type="primary">LOC103524451</name>
</gene>
<evidence type="ECO:0000256" key="2">
    <source>
        <dbReference type="ARBA" id="ARBA00022741"/>
    </source>
</evidence>
<dbReference type="PANTHER" id="PTHR45644">
    <property type="entry name" value="AAA ATPASE, PUTATIVE (AFU_ORTHOLOGUE AFUA_2G12920)-RELATED-RELATED"/>
    <property type="match status" value="1"/>
</dbReference>
<dbReference type="SUPFAM" id="SSF52540">
    <property type="entry name" value="P-loop containing nucleoside triphosphate hydrolases"/>
    <property type="match status" value="1"/>
</dbReference>
<dbReference type="Pfam" id="PF00004">
    <property type="entry name" value="AAA"/>
    <property type="match status" value="1"/>
</dbReference>
<dbReference type="PaxDb" id="121845-A0A1S3DUF3"/>
<keyword evidence="8" id="KW-1185">Reference proteome</keyword>
<dbReference type="InterPro" id="IPR027417">
    <property type="entry name" value="P-loop_NTPase"/>
</dbReference>
<dbReference type="KEGG" id="dci:103524451"/>
<protein>
    <submittedName>
        <fullName evidence="9">ATPase family AAA domain-containing protein 1</fullName>
    </submittedName>
</protein>
<dbReference type="FunFam" id="3.40.50.300:FF:000538">
    <property type="entry name" value="ATPase family AAA domain-containing protein 1"/>
    <property type="match status" value="1"/>
</dbReference>
<evidence type="ECO:0000313" key="9">
    <source>
        <dbReference type="RefSeq" id="XP_008487689.2"/>
    </source>
</evidence>
<feature type="transmembrane region" description="Helical" evidence="6">
    <location>
        <begin position="12"/>
        <end position="33"/>
    </location>
</feature>
<comment type="similarity">
    <text evidence="5">Belongs to the AAA ATPase family.</text>
</comment>
<name>A0A1S3DUF3_DIACI</name>
<feature type="domain" description="AAA+ ATPase" evidence="7">
    <location>
        <begin position="120"/>
        <end position="258"/>
    </location>
</feature>
<dbReference type="GO" id="GO:0005524">
    <property type="term" value="F:ATP binding"/>
    <property type="evidence" value="ECO:0007669"/>
    <property type="project" value="UniProtKB-KW"/>
</dbReference>
<evidence type="ECO:0000256" key="5">
    <source>
        <dbReference type="RuleBase" id="RU003651"/>
    </source>
</evidence>
<dbReference type="GO" id="GO:0140570">
    <property type="term" value="P:extraction of mislocalized protein from mitochondrial outer membrane"/>
    <property type="evidence" value="ECO:0007669"/>
    <property type="project" value="TreeGrafter"/>
</dbReference>
<dbReference type="GO" id="GO:0005741">
    <property type="term" value="C:mitochondrial outer membrane"/>
    <property type="evidence" value="ECO:0007669"/>
    <property type="project" value="TreeGrafter"/>
</dbReference>
<dbReference type="Proteomes" id="UP000079169">
    <property type="component" value="Unplaced"/>
</dbReference>
<evidence type="ECO:0000256" key="1">
    <source>
        <dbReference type="ARBA" id="ARBA00004173"/>
    </source>
</evidence>
<organism evidence="8 9">
    <name type="scientific">Diaphorina citri</name>
    <name type="common">Asian citrus psyllid</name>
    <dbReference type="NCBI Taxonomy" id="121845"/>
    <lineage>
        <taxon>Eukaryota</taxon>
        <taxon>Metazoa</taxon>
        <taxon>Ecdysozoa</taxon>
        <taxon>Arthropoda</taxon>
        <taxon>Hexapoda</taxon>
        <taxon>Insecta</taxon>
        <taxon>Pterygota</taxon>
        <taxon>Neoptera</taxon>
        <taxon>Paraneoptera</taxon>
        <taxon>Hemiptera</taxon>
        <taxon>Sternorrhyncha</taxon>
        <taxon>Psylloidea</taxon>
        <taxon>Psyllidae</taxon>
        <taxon>Diaphorininae</taxon>
        <taxon>Diaphorina</taxon>
    </lineage>
</organism>
<keyword evidence="6" id="KW-0472">Membrane</keyword>
<proteinExistence type="inferred from homology"/>
<keyword evidence="2 5" id="KW-0547">Nucleotide-binding</keyword>
<evidence type="ECO:0000256" key="3">
    <source>
        <dbReference type="ARBA" id="ARBA00022840"/>
    </source>
</evidence>
<dbReference type="InterPro" id="IPR003593">
    <property type="entry name" value="AAA+_ATPase"/>
</dbReference>
<dbReference type="GeneID" id="103524451"/>
<dbReference type="PANTHER" id="PTHR45644:SF3">
    <property type="entry name" value="FI08533P-RELATED"/>
    <property type="match status" value="1"/>
</dbReference>
<dbReference type="InterPro" id="IPR051701">
    <property type="entry name" value="Mito_OM_Translocase_MSP1"/>
</dbReference>
<evidence type="ECO:0000256" key="6">
    <source>
        <dbReference type="SAM" id="Phobius"/>
    </source>
</evidence>
<keyword evidence="3 5" id="KW-0067">ATP-binding</keyword>
<dbReference type="InterPro" id="IPR003960">
    <property type="entry name" value="ATPase_AAA_CS"/>
</dbReference>
<dbReference type="Gene3D" id="3.40.50.300">
    <property type="entry name" value="P-loop containing nucleotide triphosphate hydrolases"/>
    <property type="match status" value="1"/>
</dbReference>
<dbReference type="InterPro" id="IPR003959">
    <property type="entry name" value="ATPase_AAA_core"/>
</dbReference>
<reference evidence="9" key="1">
    <citation type="submission" date="2025-08" db="UniProtKB">
        <authorList>
            <consortium name="RefSeq"/>
        </authorList>
    </citation>
    <scope>IDENTIFICATION</scope>
</reference>